<dbReference type="AlphaFoldDB" id="A0A2G9S257"/>
<organism evidence="2 3">
    <name type="scientific">Aquarana catesbeiana</name>
    <name type="common">American bullfrog</name>
    <name type="synonym">Rana catesbeiana</name>
    <dbReference type="NCBI Taxonomy" id="8400"/>
    <lineage>
        <taxon>Eukaryota</taxon>
        <taxon>Metazoa</taxon>
        <taxon>Chordata</taxon>
        <taxon>Craniata</taxon>
        <taxon>Vertebrata</taxon>
        <taxon>Euteleostomi</taxon>
        <taxon>Amphibia</taxon>
        <taxon>Batrachia</taxon>
        <taxon>Anura</taxon>
        <taxon>Neobatrachia</taxon>
        <taxon>Ranoidea</taxon>
        <taxon>Ranidae</taxon>
        <taxon>Aquarana</taxon>
    </lineage>
</organism>
<keyword evidence="1" id="KW-0812">Transmembrane</keyword>
<name>A0A2G9S257_AQUCT</name>
<keyword evidence="1" id="KW-0472">Membrane</keyword>
<gene>
    <name evidence="2" type="ORF">AB205_0006930</name>
</gene>
<protein>
    <submittedName>
        <fullName evidence="2">Uncharacterized protein</fullName>
    </submittedName>
</protein>
<proteinExistence type="predicted"/>
<evidence type="ECO:0000313" key="3">
    <source>
        <dbReference type="Proteomes" id="UP000228934"/>
    </source>
</evidence>
<reference evidence="3" key="1">
    <citation type="journal article" date="2017" name="Nat. Commun.">
        <title>The North American bullfrog draft genome provides insight into hormonal regulation of long noncoding RNA.</title>
        <authorList>
            <person name="Hammond S.A."/>
            <person name="Warren R.L."/>
            <person name="Vandervalk B.P."/>
            <person name="Kucuk E."/>
            <person name="Khan H."/>
            <person name="Gibb E.A."/>
            <person name="Pandoh P."/>
            <person name="Kirk H."/>
            <person name="Zhao Y."/>
            <person name="Jones M."/>
            <person name="Mungall A.J."/>
            <person name="Coope R."/>
            <person name="Pleasance S."/>
            <person name="Moore R.A."/>
            <person name="Holt R.A."/>
            <person name="Round J.M."/>
            <person name="Ohora S."/>
            <person name="Walle B.V."/>
            <person name="Veldhoen N."/>
            <person name="Helbing C.C."/>
            <person name="Birol I."/>
        </authorList>
    </citation>
    <scope>NUCLEOTIDE SEQUENCE [LARGE SCALE GENOMIC DNA]</scope>
</reference>
<keyword evidence="1" id="KW-1133">Transmembrane helix</keyword>
<accession>A0A2G9S257</accession>
<feature type="transmembrane region" description="Helical" evidence="1">
    <location>
        <begin position="20"/>
        <end position="38"/>
    </location>
</feature>
<dbReference type="Proteomes" id="UP000228934">
    <property type="component" value="Unassembled WGS sequence"/>
</dbReference>
<evidence type="ECO:0000313" key="2">
    <source>
        <dbReference type="EMBL" id="PIO34237.1"/>
    </source>
</evidence>
<evidence type="ECO:0000256" key="1">
    <source>
        <dbReference type="SAM" id="Phobius"/>
    </source>
</evidence>
<sequence length="92" mass="10319">MTAGLNKCQNLLMTLRKAKYIVLSFISLFLPIFMEWFSHHCVCLPAPPDLTSIGTIPCKSALSTHTHHQVSDWLLDCSHSTSYGKPLLYKVA</sequence>
<dbReference type="EMBL" id="KV928009">
    <property type="protein sequence ID" value="PIO34237.1"/>
    <property type="molecule type" value="Genomic_DNA"/>
</dbReference>
<keyword evidence="3" id="KW-1185">Reference proteome</keyword>